<evidence type="ECO:0008006" key="3">
    <source>
        <dbReference type="Google" id="ProtNLM"/>
    </source>
</evidence>
<evidence type="ECO:0000313" key="1">
    <source>
        <dbReference type="EMBL" id="GAA4939986.1"/>
    </source>
</evidence>
<proteinExistence type="predicted"/>
<keyword evidence="2" id="KW-1185">Reference proteome</keyword>
<comment type="caution">
    <text evidence="1">The sequence shown here is derived from an EMBL/GenBank/DDBJ whole genome shotgun (WGS) entry which is preliminary data.</text>
</comment>
<evidence type="ECO:0000313" key="2">
    <source>
        <dbReference type="Proteomes" id="UP001409585"/>
    </source>
</evidence>
<name>A0AAV3U0X6_9ALTE</name>
<dbReference type="RefSeq" id="WP_345420389.1">
    <property type="nucleotide sequence ID" value="NZ_AP031496.1"/>
</dbReference>
<dbReference type="SUPFAM" id="SSF142906">
    <property type="entry name" value="YjbR-like"/>
    <property type="match status" value="1"/>
</dbReference>
<dbReference type="AlphaFoldDB" id="A0AAV3U0X6"/>
<gene>
    <name evidence="1" type="ORF">GCM10025791_17850</name>
</gene>
<reference evidence="2" key="1">
    <citation type="journal article" date="2019" name="Int. J. Syst. Evol. Microbiol.">
        <title>The Global Catalogue of Microorganisms (GCM) 10K type strain sequencing project: providing services to taxonomists for standard genome sequencing and annotation.</title>
        <authorList>
            <consortium name="The Broad Institute Genomics Platform"/>
            <consortium name="The Broad Institute Genome Sequencing Center for Infectious Disease"/>
            <person name="Wu L."/>
            <person name="Ma J."/>
        </authorList>
    </citation>
    <scope>NUCLEOTIDE SEQUENCE [LARGE SCALE GENOMIC DNA]</scope>
    <source>
        <strain evidence="2">JCM 19134</strain>
    </source>
</reference>
<dbReference type="Pfam" id="PF04237">
    <property type="entry name" value="YjbR"/>
    <property type="match status" value="1"/>
</dbReference>
<dbReference type="PANTHER" id="PTHR35145">
    <property type="entry name" value="CYTOPLASMIC PROTEIN-RELATED"/>
    <property type="match status" value="1"/>
</dbReference>
<protein>
    <recommendedName>
        <fullName evidence="3">MmcQ/YjbR family DNA-binding protein</fullName>
    </recommendedName>
</protein>
<dbReference type="Gene3D" id="3.90.1150.30">
    <property type="match status" value="1"/>
</dbReference>
<organism evidence="1 2">
    <name type="scientific">Halioxenophilus aromaticivorans</name>
    <dbReference type="NCBI Taxonomy" id="1306992"/>
    <lineage>
        <taxon>Bacteria</taxon>
        <taxon>Pseudomonadati</taxon>
        <taxon>Pseudomonadota</taxon>
        <taxon>Gammaproteobacteria</taxon>
        <taxon>Alteromonadales</taxon>
        <taxon>Alteromonadaceae</taxon>
        <taxon>Halioxenophilus</taxon>
    </lineage>
</organism>
<dbReference type="EMBL" id="BAABLX010000010">
    <property type="protein sequence ID" value="GAA4939986.1"/>
    <property type="molecule type" value="Genomic_DNA"/>
</dbReference>
<dbReference type="Proteomes" id="UP001409585">
    <property type="component" value="Unassembled WGS sequence"/>
</dbReference>
<dbReference type="InterPro" id="IPR058532">
    <property type="entry name" value="YjbR/MT2646/Rv2570-like"/>
</dbReference>
<sequence length="118" mass="13790">MDVEQVKEYCRSFPEAMEMESGHPANVLSYKIRGKNFAYFKTSEPEQWRFSFRVTPDRFLELTDQPGIKPARYMRRFHWVTVVDVNTIDSVYLKELVSWSFSKAVASLSKKAQAEINA</sequence>
<dbReference type="PANTHER" id="PTHR35145:SF1">
    <property type="entry name" value="CYTOPLASMIC PROTEIN"/>
    <property type="match status" value="1"/>
</dbReference>
<dbReference type="InterPro" id="IPR038056">
    <property type="entry name" value="YjbR-like_sf"/>
</dbReference>
<accession>A0AAV3U0X6</accession>
<dbReference type="InterPro" id="IPR007351">
    <property type="entry name" value="YjbR"/>
</dbReference>